<dbReference type="EMBL" id="GL983941">
    <property type="protein sequence ID" value="EGR30806.1"/>
    <property type="molecule type" value="Genomic_DNA"/>
</dbReference>
<keyword evidence="2 4" id="KW-0689">Ribosomal protein</keyword>
<dbReference type="InterPro" id="IPR023674">
    <property type="entry name" value="Ribosomal_uL1-like"/>
</dbReference>
<dbReference type="GO" id="GO:0006412">
    <property type="term" value="P:translation"/>
    <property type="evidence" value="ECO:0007669"/>
    <property type="project" value="InterPro"/>
</dbReference>
<dbReference type="PANTHER" id="PTHR36427:SF3">
    <property type="entry name" value="LARGE RIBOSOMAL SUBUNIT PROTEIN UL1M"/>
    <property type="match status" value="1"/>
</dbReference>
<dbReference type="InParanoid" id="G0QVE9"/>
<dbReference type="AlphaFoldDB" id="G0QVE9"/>
<dbReference type="Gene3D" id="3.40.50.790">
    <property type="match status" value="1"/>
</dbReference>
<evidence type="ECO:0000256" key="3">
    <source>
        <dbReference type="ARBA" id="ARBA00023274"/>
    </source>
</evidence>
<evidence type="ECO:0000256" key="2">
    <source>
        <dbReference type="ARBA" id="ARBA00022980"/>
    </source>
</evidence>
<accession>G0QVE9</accession>
<sequence>MLQFQFATKKRIQKKPKKEDDANPIYTLTQALKLVRSHAIAPYVESIDFCVILNVDPKHGDQIVRGTAQMPFGLGKQKKVCVFASEYSKQKVLDSGADMFGDDEVIKNIKNGVINFEQIISTPEGLIKLKPYARILGPKGLMPNVKIGNLVEEEKLEETIKNAKIGQVQFRVDPGSNIHSPLGKITLSDKQIVGNLQSLLNTLIQKKPDSVKQNYFVDAYLKPTKGPSFRVNIETIDPRNKSSQLLLFQ</sequence>
<protein>
    <submittedName>
        <fullName evidence="4">Ribosomal protein, putative</fullName>
    </submittedName>
</protein>
<dbReference type="FunCoup" id="G0QVE9">
    <property type="interactions" value="101"/>
</dbReference>
<organism evidence="4 5">
    <name type="scientific">Ichthyophthirius multifiliis</name>
    <name type="common">White spot disease agent</name>
    <name type="synonym">Ich</name>
    <dbReference type="NCBI Taxonomy" id="5932"/>
    <lineage>
        <taxon>Eukaryota</taxon>
        <taxon>Sar</taxon>
        <taxon>Alveolata</taxon>
        <taxon>Ciliophora</taxon>
        <taxon>Intramacronucleata</taxon>
        <taxon>Oligohymenophorea</taxon>
        <taxon>Hymenostomatida</taxon>
        <taxon>Ophryoglenina</taxon>
        <taxon>Ichthyophthirius</taxon>
    </lineage>
</organism>
<dbReference type="Proteomes" id="UP000008983">
    <property type="component" value="Unassembled WGS sequence"/>
</dbReference>
<dbReference type="SUPFAM" id="SSF56808">
    <property type="entry name" value="Ribosomal protein L1"/>
    <property type="match status" value="1"/>
</dbReference>
<evidence type="ECO:0000313" key="5">
    <source>
        <dbReference type="Proteomes" id="UP000008983"/>
    </source>
</evidence>
<dbReference type="RefSeq" id="XP_004032393.1">
    <property type="nucleotide sequence ID" value="XM_004032345.1"/>
</dbReference>
<gene>
    <name evidence="4" type="ORF">IMG5_123200</name>
</gene>
<dbReference type="CDD" id="cd00403">
    <property type="entry name" value="Ribosomal_L1"/>
    <property type="match status" value="1"/>
</dbReference>
<dbReference type="PANTHER" id="PTHR36427">
    <property type="entry name" value="54S RIBOSOMAL PROTEIN L1, MITOCHONDRIAL"/>
    <property type="match status" value="1"/>
</dbReference>
<comment type="similarity">
    <text evidence="1">Belongs to the universal ribosomal protein uL1 family.</text>
</comment>
<dbReference type="GO" id="GO:0015934">
    <property type="term" value="C:large ribosomal subunit"/>
    <property type="evidence" value="ECO:0007669"/>
    <property type="project" value="InterPro"/>
</dbReference>
<dbReference type="InterPro" id="IPR002143">
    <property type="entry name" value="Ribosomal_uL1"/>
</dbReference>
<evidence type="ECO:0000313" key="4">
    <source>
        <dbReference type="EMBL" id="EGR30806.1"/>
    </source>
</evidence>
<reference evidence="4 5" key="1">
    <citation type="submission" date="2011-07" db="EMBL/GenBank/DDBJ databases">
        <authorList>
            <person name="Coyne R."/>
            <person name="Brami D."/>
            <person name="Johnson J."/>
            <person name="Hostetler J."/>
            <person name="Hannick L."/>
            <person name="Clark T."/>
            <person name="Cassidy-Hanley D."/>
            <person name="Inman J."/>
        </authorList>
    </citation>
    <scope>NUCLEOTIDE SEQUENCE [LARGE SCALE GENOMIC DNA]</scope>
    <source>
        <strain evidence="4 5">G5</strain>
    </source>
</reference>
<dbReference type="GO" id="GO:0003735">
    <property type="term" value="F:structural constituent of ribosome"/>
    <property type="evidence" value="ECO:0007669"/>
    <property type="project" value="InterPro"/>
</dbReference>
<dbReference type="GO" id="GO:0003723">
    <property type="term" value="F:RNA binding"/>
    <property type="evidence" value="ECO:0007669"/>
    <property type="project" value="InterPro"/>
</dbReference>
<dbReference type="InterPro" id="IPR028364">
    <property type="entry name" value="Ribosomal_uL1/biogenesis"/>
</dbReference>
<dbReference type="OMA" id="EFRVDKH"/>
<dbReference type="OrthoDB" id="1747252at2759"/>
<dbReference type="Pfam" id="PF00687">
    <property type="entry name" value="Ribosomal_L1"/>
    <property type="match status" value="1"/>
</dbReference>
<dbReference type="InterPro" id="IPR016095">
    <property type="entry name" value="Ribosomal_uL1_3-a/b-sand"/>
</dbReference>
<dbReference type="Gene3D" id="3.30.190.20">
    <property type="match status" value="1"/>
</dbReference>
<proteinExistence type="inferred from homology"/>
<dbReference type="STRING" id="857967.G0QVE9"/>
<name>G0QVE9_ICHMU</name>
<dbReference type="PIRSF" id="PIRSF002155">
    <property type="entry name" value="Ribosomal_L1"/>
    <property type="match status" value="1"/>
</dbReference>
<keyword evidence="5" id="KW-1185">Reference proteome</keyword>
<dbReference type="GeneID" id="14906929"/>
<keyword evidence="3" id="KW-0687">Ribonucleoprotein</keyword>
<dbReference type="eggNOG" id="KOG1569">
    <property type="taxonomic scope" value="Eukaryota"/>
</dbReference>
<evidence type="ECO:0000256" key="1">
    <source>
        <dbReference type="ARBA" id="ARBA00010531"/>
    </source>
</evidence>